<dbReference type="PANTHER" id="PTHR47933">
    <property type="entry name" value="PENTATRICOPEPTIDE REPEAT-CONTAINING PROTEIN 1, MITOCHONDRIAL"/>
    <property type="match status" value="1"/>
</dbReference>
<evidence type="ECO:0008006" key="5">
    <source>
        <dbReference type="Google" id="ProtNLM"/>
    </source>
</evidence>
<sequence length="365" mass="40729">MMSHHLAKRPSDSAATVALPAAKLARDPSSPAFPTNKEATDLPPKTRIFYDILASRTDDDVDATLDKTDIRGVTTVDVEQVHPHAATAFFHWAGHRHLDHDNHSPYSWNLIVDILSTNCLFTRMWETVDSIHSRRLLLLDTFASVFSSLAASPGCCLLKAFMDDMLRYDMTRDTLALNSLLSALCRGDRLDDAHATILVARAEAGTLLDADSYTILLECYEATPDTRAARNVFDKMVRDIGVDFDNVPAYDAFLTTLVSSNSSMALPKVMYYLDFLNRRGCSPGVGESFFRAALAVHLEVGELRGATYLWDKFVGRRGLVRDMEMYNRMIMLQGSLGHGEVIVDYLDDMIFNGLFPNTNTYNVVL</sequence>
<dbReference type="Gene3D" id="1.25.40.10">
    <property type="entry name" value="Tetratricopeptide repeat domain"/>
    <property type="match status" value="2"/>
</dbReference>
<evidence type="ECO:0000256" key="2">
    <source>
        <dbReference type="SAM" id="MobiDB-lite"/>
    </source>
</evidence>
<reference evidence="3" key="2">
    <citation type="submission" date="2020-10" db="EMBL/GenBank/DDBJ databases">
        <authorList>
            <person name="Cooper E.A."/>
            <person name="Brenton Z.W."/>
            <person name="Flinn B.S."/>
            <person name="Jenkins J."/>
            <person name="Shu S."/>
            <person name="Flowers D."/>
            <person name="Luo F."/>
            <person name="Wang Y."/>
            <person name="Xia P."/>
            <person name="Barry K."/>
            <person name="Daum C."/>
            <person name="Lipzen A."/>
            <person name="Yoshinaga Y."/>
            <person name="Schmutz J."/>
            <person name="Saski C."/>
            <person name="Vermerris W."/>
            <person name="Kresovich S."/>
        </authorList>
    </citation>
    <scope>NUCLEOTIDE SEQUENCE</scope>
</reference>
<organism evidence="3 4">
    <name type="scientific">Sorghum bicolor</name>
    <name type="common">Sorghum</name>
    <name type="synonym">Sorghum vulgare</name>
    <dbReference type="NCBI Taxonomy" id="4558"/>
    <lineage>
        <taxon>Eukaryota</taxon>
        <taxon>Viridiplantae</taxon>
        <taxon>Streptophyta</taxon>
        <taxon>Embryophyta</taxon>
        <taxon>Tracheophyta</taxon>
        <taxon>Spermatophyta</taxon>
        <taxon>Magnoliopsida</taxon>
        <taxon>Liliopsida</taxon>
        <taxon>Poales</taxon>
        <taxon>Poaceae</taxon>
        <taxon>PACMAD clade</taxon>
        <taxon>Panicoideae</taxon>
        <taxon>Andropogonodae</taxon>
        <taxon>Andropogoneae</taxon>
        <taxon>Sorghinae</taxon>
        <taxon>Sorghum</taxon>
    </lineage>
</organism>
<evidence type="ECO:0000313" key="3">
    <source>
        <dbReference type="EMBL" id="KAG0532508.1"/>
    </source>
</evidence>
<dbReference type="AlphaFoldDB" id="A0A921R219"/>
<feature type="region of interest" description="Disordered" evidence="2">
    <location>
        <begin position="1"/>
        <end position="38"/>
    </location>
</feature>
<name>A0A921R219_SORBI</name>
<gene>
    <name evidence="3" type="ORF">BDA96_04G113400</name>
</gene>
<dbReference type="PANTHER" id="PTHR47933:SF14">
    <property type="entry name" value="PENTATRICOPEPTIDE REPEAT (PPR) SUPERFAMILY PROTEIN"/>
    <property type="match status" value="1"/>
</dbReference>
<keyword evidence="1" id="KW-0677">Repeat</keyword>
<comment type="caution">
    <text evidence="3">The sequence shown here is derived from an EMBL/GenBank/DDBJ whole genome shotgun (WGS) entry which is preliminary data.</text>
</comment>
<protein>
    <recommendedName>
        <fullName evidence="5">Pentacotripeptide-repeat region of PRORP domain-containing protein</fullName>
    </recommendedName>
</protein>
<dbReference type="EMBL" id="CM027683">
    <property type="protein sequence ID" value="KAG0532508.1"/>
    <property type="molecule type" value="Genomic_DNA"/>
</dbReference>
<dbReference type="InterPro" id="IPR011990">
    <property type="entry name" value="TPR-like_helical_dom_sf"/>
</dbReference>
<feature type="compositionally biased region" description="Low complexity" evidence="2">
    <location>
        <begin position="14"/>
        <end position="23"/>
    </location>
</feature>
<proteinExistence type="predicted"/>
<reference evidence="3" key="1">
    <citation type="journal article" date="2019" name="BMC Genomics">
        <title>A new reference genome for Sorghum bicolor reveals high levels of sequence similarity between sweet and grain genotypes: implications for the genetics of sugar metabolism.</title>
        <authorList>
            <person name="Cooper E.A."/>
            <person name="Brenton Z.W."/>
            <person name="Flinn B.S."/>
            <person name="Jenkins J."/>
            <person name="Shu S."/>
            <person name="Flowers D."/>
            <person name="Luo F."/>
            <person name="Wang Y."/>
            <person name="Xia P."/>
            <person name="Barry K."/>
            <person name="Daum C."/>
            <person name="Lipzen A."/>
            <person name="Yoshinaga Y."/>
            <person name="Schmutz J."/>
            <person name="Saski C."/>
            <person name="Vermerris W."/>
            <person name="Kresovich S."/>
        </authorList>
    </citation>
    <scope>NUCLEOTIDE SEQUENCE</scope>
</reference>
<dbReference type="InterPro" id="IPR051240">
    <property type="entry name" value="Mito_RNA-Proc/Resp"/>
</dbReference>
<accession>A0A921R219</accession>
<evidence type="ECO:0000256" key="1">
    <source>
        <dbReference type="ARBA" id="ARBA00022737"/>
    </source>
</evidence>
<evidence type="ECO:0000313" key="4">
    <source>
        <dbReference type="Proteomes" id="UP000807115"/>
    </source>
</evidence>
<dbReference type="Proteomes" id="UP000807115">
    <property type="component" value="Chromosome 4"/>
</dbReference>